<dbReference type="InterPro" id="IPR006541">
    <property type="entry name" value="Bacteriocin_ass"/>
</dbReference>
<feature type="transmembrane region" description="Helical" evidence="1">
    <location>
        <begin position="643"/>
        <end position="663"/>
    </location>
</feature>
<feature type="transmembrane region" description="Helical" evidence="1">
    <location>
        <begin position="318"/>
        <end position="340"/>
    </location>
</feature>
<feature type="transmembrane region" description="Helical" evidence="1">
    <location>
        <begin position="598"/>
        <end position="622"/>
    </location>
</feature>
<sequence length="704" mass="80770">MKTIIKAIFVLLLVVPTLMLMNLFQTNDYERLQTIEQTEFSENFYLTDASQTIDEVLNEFAELSEINTVNIFKTDSSDGAIVKSVMYNEQSFPTENFGIPTETLFENTSDVYTSFAEDRNNMIPVFSSRNKIILQTLENNYLDTSKSVNGIYTVVANNNEDLDQTMDSLSEFFAIDKSQLTSPPFKGKVGYININLILMVVVFCLAFLILLLFITYYPIKEIKAIGVMKLHGYSSHKIIFQLIKEPLLIGLVACIILSVVIFSTINYIPEKFVLALLLTYFLVFQLFLLLNLAGYFLIRNVTISSMLNGFSNFKSGVILSYMIKIGLVAIITLIFINLSLTFDAVKEQSDYVANWEKEGDFLTVENYRLDGDSAQNELLSDDAFDAVFYDLFVRLEEETNAYYVHGLEINPIQNFSALESYSSFTTTDSYNVMLVNHHYLDSINMSYPELDSNIHQFLIPENLRNEDEKIRLLCQSLVYYFSSSNQVEDMIISEIPVQLFYYQSDYQVFPFNSMLSEAFENPIFSIVNLDNIRDFDKAILANTGENNPIKINNTLENRLISENIFADIYNEHDVMINLSSLNVITQAMRDSFITGMNYYIIIIVILIVLNLFSSAFLFATIIQSVKKELAVKKFLGIKVLDRYKWPLLSYVLLYLIQMLMMLILSHSVWILLAVLLSIAIDFLVVLVFIHYLEQKSLVLALKEQ</sequence>
<dbReference type="EMBL" id="CP102453">
    <property type="protein sequence ID" value="UUX34239.1"/>
    <property type="molecule type" value="Genomic_DNA"/>
</dbReference>
<dbReference type="Proteomes" id="UP001315967">
    <property type="component" value="Chromosome"/>
</dbReference>
<feature type="transmembrane region" description="Helical" evidence="1">
    <location>
        <begin position="247"/>
        <end position="268"/>
    </location>
</feature>
<organism evidence="2 3">
    <name type="scientific">Fundicoccus culcitae</name>
    <dbReference type="NCBI Taxonomy" id="2969821"/>
    <lineage>
        <taxon>Bacteria</taxon>
        <taxon>Bacillati</taxon>
        <taxon>Bacillota</taxon>
        <taxon>Bacilli</taxon>
        <taxon>Lactobacillales</taxon>
        <taxon>Aerococcaceae</taxon>
        <taxon>Fundicoccus</taxon>
    </lineage>
</organism>
<feature type="transmembrane region" description="Helical" evidence="1">
    <location>
        <begin position="274"/>
        <end position="298"/>
    </location>
</feature>
<evidence type="ECO:0000313" key="3">
    <source>
        <dbReference type="Proteomes" id="UP001315967"/>
    </source>
</evidence>
<name>A0ABY5P679_9LACT</name>
<dbReference type="Pfam" id="PF07242">
    <property type="entry name" value="DUF1430"/>
    <property type="match status" value="1"/>
</dbReference>
<gene>
    <name evidence="2" type="ORF">NRE15_00795</name>
</gene>
<keyword evidence="1" id="KW-0472">Membrane</keyword>
<dbReference type="RefSeq" id="WP_313793742.1">
    <property type="nucleotide sequence ID" value="NZ_CP102453.1"/>
</dbReference>
<reference evidence="2 3" key="1">
    <citation type="submission" date="2022-08" db="EMBL/GenBank/DDBJ databases">
        <title>Aerococcaceae sp. nov isolated from spoiled eye mask.</title>
        <authorList>
            <person name="Zhou G."/>
            <person name="Xie X.-B."/>
            <person name="Shi Q.-S."/>
            <person name="Wang Y.-S."/>
            <person name="Wen X."/>
            <person name="Peng H."/>
            <person name="Yang X.-J."/>
            <person name="Tao H.-B."/>
            <person name="Huang X.-M."/>
        </authorList>
    </citation>
    <scope>NUCLEOTIDE SEQUENCE [LARGE SCALE GENOMIC DNA]</scope>
    <source>
        <strain evidence="3">DM20194951</strain>
    </source>
</reference>
<accession>A0ABY5P679</accession>
<protein>
    <submittedName>
        <fullName evidence="2">DUF1430 domain-containing protein</fullName>
    </submittedName>
</protein>
<evidence type="ECO:0000256" key="1">
    <source>
        <dbReference type="SAM" id="Phobius"/>
    </source>
</evidence>
<keyword evidence="1" id="KW-0812">Transmembrane</keyword>
<dbReference type="NCBIfam" id="TIGR01654">
    <property type="entry name" value="bact_immun_7tm"/>
    <property type="match status" value="1"/>
</dbReference>
<proteinExistence type="predicted"/>
<feature type="transmembrane region" description="Helical" evidence="1">
    <location>
        <begin position="196"/>
        <end position="219"/>
    </location>
</feature>
<keyword evidence="1" id="KW-1133">Transmembrane helix</keyword>
<evidence type="ECO:0000313" key="2">
    <source>
        <dbReference type="EMBL" id="UUX34239.1"/>
    </source>
</evidence>
<feature type="transmembrane region" description="Helical" evidence="1">
    <location>
        <begin position="669"/>
        <end position="692"/>
    </location>
</feature>
<keyword evidence="3" id="KW-1185">Reference proteome</keyword>